<sequence>MGTVIQYFKENTIQQISYWPAPELGRLLMDSHRNDILLAEQIDRLTRLSNSDWITLKKQIEQHELRIVSLDVPTSWQALSDKAPSQSDPITRAVIAAINNMLIDLMATMSHKDWLSRRQRQKQGIERAHTLGKYRGKQADQEQHQKVLYYRQVKNSALEKQQMQRATALRRFAVFRHFIENQRLIKK</sequence>
<name>A0A078LRY1_CITKO</name>
<evidence type="ECO:0000259" key="1">
    <source>
        <dbReference type="PROSITE" id="PS51736"/>
    </source>
</evidence>
<dbReference type="PROSITE" id="PS51736">
    <property type="entry name" value="RECOMBINASES_3"/>
    <property type="match status" value="1"/>
</dbReference>
<dbReference type="SMART" id="SM00857">
    <property type="entry name" value="Resolvase"/>
    <property type="match status" value="1"/>
</dbReference>
<organism evidence="2">
    <name type="scientific">Citrobacter koseri</name>
    <name type="common">Citrobacter diversus</name>
    <dbReference type="NCBI Taxonomy" id="545"/>
    <lineage>
        <taxon>Bacteria</taxon>
        <taxon>Pseudomonadati</taxon>
        <taxon>Pseudomonadota</taxon>
        <taxon>Gammaproteobacteria</taxon>
        <taxon>Enterobacterales</taxon>
        <taxon>Enterobacteriaceae</taxon>
        <taxon>Citrobacter</taxon>
    </lineage>
</organism>
<dbReference type="AlphaFoldDB" id="A0A078LRY1"/>
<evidence type="ECO:0000313" key="2">
    <source>
        <dbReference type="EMBL" id="CDZ86633.1"/>
    </source>
</evidence>
<reference evidence="2" key="1">
    <citation type="submission" date="2014-06" db="EMBL/GenBank/DDBJ databases">
        <authorList>
            <person name="Urmite Genomes Urmite Genomes"/>
        </authorList>
    </citation>
    <scope>NUCLEOTIDE SEQUENCE</scope>
</reference>
<dbReference type="Pfam" id="PF00239">
    <property type="entry name" value="Resolvase"/>
    <property type="match status" value="1"/>
</dbReference>
<dbReference type="GO" id="GO:0003677">
    <property type="term" value="F:DNA binding"/>
    <property type="evidence" value="ECO:0007669"/>
    <property type="project" value="InterPro"/>
</dbReference>
<protein>
    <submittedName>
        <fullName evidence="2">Putative resolvase</fullName>
    </submittedName>
</protein>
<accession>A0A078LRY1</accession>
<gene>
    <name evidence="2" type="ORF">BN1086_04884</name>
</gene>
<dbReference type="Gene3D" id="3.40.50.1390">
    <property type="entry name" value="Resolvase, N-terminal catalytic domain"/>
    <property type="match status" value="1"/>
</dbReference>
<dbReference type="InterPro" id="IPR006119">
    <property type="entry name" value="Resolv_N"/>
</dbReference>
<dbReference type="PATRIC" id="fig|545.12.peg.4919"/>
<dbReference type="SUPFAM" id="SSF53041">
    <property type="entry name" value="Resolvase-like"/>
    <property type="match status" value="1"/>
</dbReference>
<dbReference type="GO" id="GO:0000150">
    <property type="term" value="F:DNA strand exchange activity"/>
    <property type="evidence" value="ECO:0007669"/>
    <property type="project" value="InterPro"/>
</dbReference>
<proteinExistence type="predicted"/>
<feature type="domain" description="Resolvase/invertase-type recombinase catalytic" evidence="1">
    <location>
        <begin position="1"/>
        <end position="132"/>
    </location>
</feature>
<dbReference type="InterPro" id="IPR036162">
    <property type="entry name" value="Resolvase-like_N_sf"/>
</dbReference>
<dbReference type="EMBL" id="LK931337">
    <property type="protein sequence ID" value="CDZ86633.1"/>
    <property type="molecule type" value="Genomic_DNA"/>
</dbReference>